<dbReference type="GO" id="GO:0043709">
    <property type="term" value="P:cell adhesion involved in single-species biofilm formation"/>
    <property type="evidence" value="ECO:0007669"/>
    <property type="project" value="TreeGrafter"/>
</dbReference>
<dbReference type="Pfam" id="PF00990">
    <property type="entry name" value="GGDEF"/>
    <property type="match status" value="1"/>
</dbReference>
<evidence type="ECO:0000256" key="2">
    <source>
        <dbReference type="ARBA" id="ARBA00034247"/>
    </source>
</evidence>
<dbReference type="RefSeq" id="WP_127683339.1">
    <property type="nucleotide sequence ID" value="NZ_SACM01000003.1"/>
</dbReference>
<dbReference type="InterPro" id="IPR050469">
    <property type="entry name" value="Diguanylate_Cyclase"/>
</dbReference>
<accession>A0A437LHR5</accession>
<evidence type="ECO:0000313" key="6">
    <source>
        <dbReference type="Proteomes" id="UP000288587"/>
    </source>
</evidence>
<organism evidence="5 6">
    <name type="scientific">Inhella crocodyli</name>
    <dbReference type="NCBI Taxonomy" id="2499851"/>
    <lineage>
        <taxon>Bacteria</taxon>
        <taxon>Pseudomonadati</taxon>
        <taxon>Pseudomonadota</taxon>
        <taxon>Betaproteobacteria</taxon>
        <taxon>Burkholderiales</taxon>
        <taxon>Sphaerotilaceae</taxon>
        <taxon>Inhella</taxon>
    </lineage>
</organism>
<feature type="coiled-coil region" evidence="3">
    <location>
        <begin position="181"/>
        <end position="208"/>
    </location>
</feature>
<dbReference type="InterPro" id="IPR029787">
    <property type="entry name" value="Nucleotide_cyclase"/>
</dbReference>
<evidence type="ECO:0000256" key="3">
    <source>
        <dbReference type="SAM" id="Coils"/>
    </source>
</evidence>
<proteinExistence type="predicted"/>
<dbReference type="InterPro" id="IPR003018">
    <property type="entry name" value="GAF"/>
</dbReference>
<comment type="caution">
    <text evidence="5">The sequence shown here is derived from an EMBL/GenBank/DDBJ whole genome shotgun (WGS) entry which is preliminary data.</text>
</comment>
<dbReference type="PANTHER" id="PTHR45138">
    <property type="entry name" value="REGULATORY COMPONENTS OF SENSORY TRANSDUCTION SYSTEM"/>
    <property type="match status" value="1"/>
</dbReference>
<evidence type="ECO:0000256" key="1">
    <source>
        <dbReference type="ARBA" id="ARBA00012528"/>
    </source>
</evidence>
<evidence type="ECO:0000313" key="5">
    <source>
        <dbReference type="EMBL" id="RVT84936.1"/>
    </source>
</evidence>
<gene>
    <name evidence="5" type="ORF">EOD73_12510</name>
</gene>
<keyword evidence="3" id="KW-0175">Coiled coil</keyword>
<feature type="domain" description="GGDEF" evidence="4">
    <location>
        <begin position="203"/>
        <end position="347"/>
    </location>
</feature>
<dbReference type="Proteomes" id="UP000288587">
    <property type="component" value="Unassembled WGS sequence"/>
</dbReference>
<sequence>MEPDLAQLSIAVPAAQSVERLVRPLLRLLGNALGLESTYLATVDLAAGAHLIRFSHNTGSLQVPEGLVSRWNDTLCKRALDAGHTAVSDVPQRWGDAPTARALGIQTFVSEPIRGEDGALLGTLCAASAQSRTVGPDAEALLKLFSGLVASLIERERLVAALHAANATLADYALRDALTGLPNRRALMDELQRLLARAQRENRCLLVGVVDLDDFKAINDHHGHQAGDRFLQAVATRLLASLRGGDLVGRLGGDEFLLLALGPGVSPASPPSRIDTGEPASAAQHWAERSAQACLGDYDLGAGLTLAYGGASVGVVALHPQGLAADAALREADARMYEVKRARKLAR</sequence>
<comment type="catalytic activity">
    <reaction evidence="2">
        <text>2 GTP = 3',3'-c-di-GMP + 2 diphosphate</text>
        <dbReference type="Rhea" id="RHEA:24898"/>
        <dbReference type="ChEBI" id="CHEBI:33019"/>
        <dbReference type="ChEBI" id="CHEBI:37565"/>
        <dbReference type="ChEBI" id="CHEBI:58805"/>
        <dbReference type="EC" id="2.7.7.65"/>
    </reaction>
</comment>
<dbReference type="Gene3D" id="3.30.70.270">
    <property type="match status" value="1"/>
</dbReference>
<dbReference type="GO" id="GO:0052621">
    <property type="term" value="F:diguanylate cyclase activity"/>
    <property type="evidence" value="ECO:0007669"/>
    <property type="project" value="UniProtKB-EC"/>
</dbReference>
<dbReference type="OrthoDB" id="5571399at2"/>
<dbReference type="Gene3D" id="3.30.450.40">
    <property type="match status" value="1"/>
</dbReference>
<dbReference type="AlphaFoldDB" id="A0A437LHR5"/>
<dbReference type="Pfam" id="PF13185">
    <property type="entry name" value="GAF_2"/>
    <property type="match status" value="1"/>
</dbReference>
<dbReference type="GO" id="GO:0005886">
    <property type="term" value="C:plasma membrane"/>
    <property type="evidence" value="ECO:0007669"/>
    <property type="project" value="TreeGrafter"/>
</dbReference>
<dbReference type="PROSITE" id="PS50887">
    <property type="entry name" value="GGDEF"/>
    <property type="match status" value="1"/>
</dbReference>
<evidence type="ECO:0000259" key="4">
    <source>
        <dbReference type="PROSITE" id="PS50887"/>
    </source>
</evidence>
<dbReference type="EC" id="2.7.7.65" evidence="1"/>
<dbReference type="GO" id="GO:1902201">
    <property type="term" value="P:negative regulation of bacterial-type flagellum-dependent cell motility"/>
    <property type="evidence" value="ECO:0007669"/>
    <property type="project" value="TreeGrafter"/>
</dbReference>
<protein>
    <recommendedName>
        <fullName evidence="1">diguanylate cyclase</fullName>
        <ecNumber evidence="1">2.7.7.65</ecNumber>
    </recommendedName>
</protein>
<dbReference type="InterPro" id="IPR043128">
    <property type="entry name" value="Rev_trsase/Diguanyl_cyclase"/>
</dbReference>
<dbReference type="SMART" id="SM00065">
    <property type="entry name" value="GAF"/>
    <property type="match status" value="1"/>
</dbReference>
<dbReference type="EMBL" id="SACM01000003">
    <property type="protein sequence ID" value="RVT84936.1"/>
    <property type="molecule type" value="Genomic_DNA"/>
</dbReference>
<dbReference type="SUPFAM" id="SSF55073">
    <property type="entry name" value="Nucleotide cyclase"/>
    <property type="match status" value="1"/>
</dbReference>
<dbReference type="PANTHER" id="PTHR45138:SF9">
    <property type="entry name" value="DIGUANYLATE CYCLASE DGCM-RELATED"/>
    <property type="match status" value="1"/>
</dbReference>
<name>A0A437LHR5_9BURK</name>
<dbReference type="SUPFAM" id="SSF55781">
    <property type="entry name" value="GAF domain-like"/>
    <property type="match status" value="1"/>
</dbReference>
<dbReference type="CDD" id="cd01949">
    <property type="entry name" value="GGDEF"/>
    <property type="match status" value="1"/>
</dbReference>
<dbReference type="InterPro" id="IPR000160">
    <property type="entry name" value="GGDEF_dom"/>
</dbReference>
<dbReference type="InterPro" id="IPR029016">
    <property type="entry name" value="GAF-like_dom_sf"/>
</dbReference>
<dbReference type="NCBIfam" id="TIGR00254">
    <property type="entry name" value="GGDEF"/>
    <property type="match status" value="1"/>
</dbReference>
<keyword evidence="6" id="KW-1185">Reference proteome</keyword>
<dbReference type="SMART" id="SM00267">
    <property type="entry name" value="GGDEF"/>
    <property type="match status" value="1"/>
</dbReference>
<reference evidence="5 6" key="1">
    <citation type="submission" date="2019-01" db="EMBL/GenBank/DDBJ databases">
        <authorList>
            <person name="Chen W.-M."/>
        </authorList>
    </citation>
    <scope>NUCLEOTIDE SEQUENCE [LARGE SCALE GENOMIC DNA]</scope>
    <source>
        <strain evidence="5 6">CCP-18</strain>
    </source>
</reference>